<reference evidence="1 2" key="1">
    <citation type="journal article" date="2024" name="Ann. Entomol. Soc. Am.">
        <title>Genomic analyses of the southern and eastern yellowjacket wasps (Hymenoptera: Vespidae) reveal evolutionary signatures of social life.</title>
        <authorList>
            <person name="Catto M.A."/>
            <person name="Caine P.B."/>
            <person name="Orr S.E."/>
            <person name="Hunt B.G."/>
            <person name="Goodisman M.A.D."/>
        </authorList>
    </citation>
    <scope>NUCLEOTIDE SEQUENCE [LARGE SCALE GENOMIC DNA]</scope>
    <source>
        <strain evidence="1">233</strain>
        <tissue evidence="1">Head and thorax</tissue>
    </source>
</reference>
<keyword evidence="2" id="KW-1185">Reference proteome</keyword>
<protein>
    <submittedName>
        <fullName evidence="1">Uncharacterized protein</fullName>
    </submittedName>
</protein>
<organism evidence="1 2">
    <name type="scientific">Vespula squamosa</name>
    <name type="common">Southern yellow jacket</name>
    <name type="synonym">Wasp</name>
    <dbReference type="NCBI Taxonomy" id="30214"/>
    <lineage>
        <taxon>Eukaryota</taxon>
        <taxon>Metazoa</taxon>
        <taxon>Ecdysozoa</taxon>
        <taxon>Arthropoda</taxon>
        <taxon>Hexapoda</taxon>
        <taxon>Insecta</taxon>
        <taxon>Pterygota</taxon>
        <taxon>Neoptera</taxon>
        <taxon>Endopterygota</taxon>
        <taxon>Hymenoptera</taxon>
        <taxon>Apocrita</taxon>
        <taxon>Aculeata</taxon>
        <taxon>Vespoidea</taxon>
        <taxon>Vespidae</taxon>
        <taxon>Vespinae</taxon>
        <taxon>Vespula</taxon>
    </lineage>
</organism>
<sequence>MKDLSWNMYGQLCYTNYIANDTRDYEKRVKLFSCDVTYGLDNCKASINYRLDIVARGQLSYKELMTYYQQKFVGDDVFDHTLYVSRVELHALKYKTHHLQRPYVNKVIDVDASHVAVDTIVALRTLYCALLIYNINMFLYTRSTINSPLGRPLNDNCSSAQKLIDIYLYLLTSAWVAKNYWYLLRGCCYACEINLVFCQDLDMPIICHYYLYVRFSESHLV</sequence>
<name>A0ABD2AIC9_VESSQ</name>
<dbReference type="EMBL" id="JAUDFV010000149">
    <property type="protein sequence ID" value="KAL2719420.1"/>
    <property type="molecule type" value="Genomic_DNA"/>
</dbReference>
<evidence type="ECO:0000313" key="2">
    <source>
        <dbReference type="Proteomes" id="UP001607302"/>
    </source>
</evidence>
<evidence type="ECO:0000313" key="1">
    <source>
        <dbReference type="EMBL" id="KAL2719420.1"/>
    </source>
</evidence>
<gene>
    <name evidence="1" type="ORF">V1478_010882</name>
</gene>
<proteinExistence type="predicted"/>
<comment type="caution">
    <text evidence="1">The sequence shown here is derived from an EMBL/GenBank/DDBJ whole genome shotgun (WGS) entry which is preliminary data.</text>
</comment>
<dbReference type="AlphaFoldDB" id="A0ABD2AIC9"/>
<accession>A0ABD2AIC9</accession>
<dbReference type="Proteomes" id="UP001607302">
    <property type="component" value="Unassembled WGS sequence"/>
</dbReference>